<reference evidence="2" key="1">
    <citation type="submission" date="2020-05" db="EMBL/GenBank/DDBJ databases">
        <authorList>
            <person name="Chiriac C."/>
            <person name="Salcher M."/>
            <person name="Ghai R."/>
            <person name="Kavagutti S V."/>
        </authorList>
    </citation>
    <scope>NUCLEOTIDE SEQUENCE</scope>
</reference>
<dbReference type="AlphaFoldDB" id="A0A6J6IBZ5"/>
<feature type="domain" description="DUF1731" evidence="1">
    <location>
        <begin position="61"/>
        <end position="109"/>
    </location>
</feature>
<dbReference type="PANTHER" id="PTHR11092">
    <property type="entry name" value="SUGAR NUCLEOTIDE EPIMERASE RELATED"/>
    <property type="match status" value="1"/>
</dbReference>
<sequence length="116" mass="12598">MGSGRQWWSWITLADEIAVIRWLLDNDVSGPVNATAPNPCTNRDLTKVLGEVLHRPTLFPVPSFGPKLLLGAELADALLFTSSRVLPGVLSDRDFPFAHPTLEAALRAILDRPAAA</sequence>
<gene>
    <name evidence="2" type="ORF">UFOPK1835_01779</name>
</gene>
<dbReference type="EMBL" id="CAEZUP010000101">
    <property type="protein sequence ID" value="CAB4620954.1"/>
    <property type="molecule type" value="Genomic_DNA"/>
</dbReference>
<evidence type="ECO:0000313" key="2">
    <source>
        <dbReference type="EMBL" id="CAB4620954.1"/>
    </source>
</evidence>
<proteinExistence type="predicted"/>
<dbReference type="PANTHER" id="PTHR11092:SF0">
    <property type="entry name" value="EPIMERASE FAMILY PROTEIN SDR39U1"/>
    <property type="match status" value="1"/>
</dbReference>
<evidence type="ECO:0000259" key="1">
    <source>
        <dbReference type="Pfam" id="PF08338"/>
    </source>
</evidence>
<accession>A0A6J6IBZ5</accession>
<name>A0A6J6IBZ5_9ZZZZ</name>
<organism evidence="2">
    <name type="scientific">freshwater metagenome</name>
    <dbReference type="NCBI Taxonomy" id="449393"/>
    <lineage>
        <taxon>unclassified sequences</taxon>
        <taxon>metagenomes</taxon>
        <taxon>ecological metagenomes</taxon>
    </lineage>
</organism>
<dbReference type="Pfam" id="PF08338">
    <property type="entry name" value="DUF1731"/>
    <property type="match status" value="1"/>
</dbReference>
<protein>
    <submittedName>
        <fullName evidence="2">Unannotated protein</fullName>
    </submittedName>
</protein>
<dbReference type="InterPro" id="IPR036291">
    <property type="entry name" value="NAD(P)-bd_dom_sf"/>
</dbReference>
<dbReference type="Gene3D" id="3.40.50.720">
    <property type="entry name" value="NAD(P)-binding Rossmann-like Domain"/>
    <property type="match status" value="1"/>
</dbReference>
<dbReference type="SUPFAM" id="SSF51735">
    <property type="entry name" value="NAD(P)-binding Rossmann-fold domains"/>
    <property type="match status" value="1"/>
</dbReference>
<dbReference type="InterPro" id="IPR013549">
    <property type="entry name" value="DUF1731"/>
</dbReference>